<dbReference type="Proteomes" id="UP000813444">
    <property type="component" value="Unassembled WGS sequence"/>
</dbReference>
<name>A0A8K0WXF8_9HYPO</name>
<protein>
    <submittedName>
        <fullName evidence="1">Uncharacterized protein</fullName>
    </submittedName>
</protein>
<sequence>MTFLFLFFDFRMVFFFFFLTRLFLTLLTLSLLLLCLPSSSDIRIELGRVLRSIEPAVRCSPLGSPSSSLPYLGSRSLPSRFLVHPPSSCHLPPDPAAPANHRAQVLPPLLFLPYLLQPPSPPLPAAVVARLAFLADALHLRILFPWSHRLVSLSLSSFLSPRIASRLSKPPHSTLERTQRFEFTVQGLSP</sequence>
<gene>
    <name evidence="1" type="ORF">B0I35DRAFT_38815</name>
</gene>
<dbReference type="AlphaFoldDB" id="A0A8K0WXF8"/>
<reference evidence="1" key="1">
    <citation type="journal article" date="2021" name="Nat. Commun.">
        <title>Genetic determinants of endophytism in the Arabidopsis root mycobiome.</title>
        <authorList>
            <person name="Mesny F."/>
            <person name="Miyauchi S."/>
            <person name="Thiergart T."/>
            <person name="Pickel B."/>
            <person name="Atanasova L."/>
            <person name="Karlsson M."/>
            <person name="Huettel B."/>
            <person name="Barry K.W."/>
            <person name="Haridas S."/>
            <person name="Chen C."/>
            <person name="Bauer D."/>
            <person name="Andreopoulos W."/>
            <person name="Pangilinan J."/>
            <person name="LaButti K."/>
            <person name="Riley R."/>
            <person name="Lipzen A."/>
            <person name="Clum A."/>
            <person name="Drula E."/>
            <person name="Henrissat B."/>
            <person name="Kohler A."/>
            <person name="Grigoriev I.V."/>
            <person name="Martin F.M."/>
            <person name="Hacquard S."/>
        </authorList>
    </citation>
    <scope>NUCLEOTIDE SEQUENCE</scope>
    <source>
        <strain evidence="1">MPI-CAGE-CH-0235</strain>
    </source>
</reference>
<accession>A0A8K0WXF8</accession>
<proteinExistence type="predicted"/>
<keyword evidence="2" id="KW-1185">Reference proteome</keyword>
<organism evidence="1 2">
    <name type="scientific">Stachybotrys elegans</name>
    <dbReference type="NCBI Taxonomy" id="80388"/>
    <lineage>
        <taxon>Eukaryota</taxon>
        <taxon>Fungi</taxon>
        <taxon>Dikarya</taxon>
        <taxon>Ascomycota</taxon>
        <taxon>Pezizomycotina</taxon>
        <taxon>Sordariomycetes</taxon>
        <taxon>Hypocreomycetidae</taxon>
        <taxon>Hypocreales</taxon>
        <taxon>Stachybotryaceae</taxon>
        <taxon>Stachybotrys</taxon>
    </lineage>
</organism>
<dbReference type="EMBL" id="JAGPNK010000001">
    <property type="protein sequence ID" value="KAH7329205.1"/>
    <property type="molecule type" value="Genomic_DNA"/>
</dbReference>
<evidence type="ECO:0000313" key="1">
    <source>
        <dbReference type="EMBL" id="KAH7329205.1"/>
    </source>
</evidence>
<evidence type="ECO:0000313" key="2">
    <source>
        <dbReference type="Proteomes" id="UP000813444"/>
    </source>
</evidence>
<comment type="caution">
    <text evidence="1">The sequence shown here is derived from an EMBL/GenBank/DDBJ whole genome shotgun (WGS) entry which is preliminary data.</text>
</comment>